<dbReference type="SUPFAM" id="SSF51735">
    <property type="entry name" value="NAD(P)-binding Rossmann-fold domains"/>
    <property type="match status" value="1"/>
</dbReference>
<sequence>MKCYVVTGSASGMGRAVTEKLRAQGHTVIGVDLVDAEVLADLSTPDGRHRAIADVLAAAGGRLDGAVLAAGLGPTPGKERLRLIAEVNYLGVVELLEGWRPALAAADEAKVVVFSSNSTTTVPAVPSRTLAAFAERDIDKVCRSVRIFGKQAAPIVYAGSKLAVSHWVRRAAVSREWAGTGIRLNALAPGAILTPLLEKQLATPTEAKAIRSFPVPIGGFGDAGHLADWVLFMLSDSSRFLCGSVLFVDGGSDAYFRAKDWPRAVPIRHLIGYVRRFRGFTPYR</sequence>
<name>A0ABU2GYC3_9ACTN</name>
<gene>
    <name evidence="3" type="ORF">RD149_22235</name>
</gene>
<proteinExistence type="inferred from homology"/>
<organism evidence="3 4">
    <name type="scientific">Gordonia westfalica</name>
    <dbReference type="NCBI Taxonomy" id="158898"/>
    <lineage>
        <taxon>Bacteria</taxon>
        <taxon>Bacillati</taxon>
        <taxon>Actinomycetota</taxon>
        <taxon>Actinomycetes</taxon>
        <taxon>Mycobacteriales</taxon>
        <taxon>Gordoniaceae</taxon>
        <taxon>Gordonia</taxon>
    </lineage>
</organism>
<keyword evidence="4" id="KW-1185">Reference proteome</keyword>
<protein>
    <submittedName>
        <fullName evidence="3">SDR family oxidoreductase</fullName>
    </submittedName>
</protein>
<evidence type="ECO:0000256" key="1">
    <source>
        <dbReference type="ARBA" id="ARBA00006484"/>
    </source>
</evidence>
<dbReference type="EMBL" id="JAVLUS010000026">
    <property type="protein sequence ID" value="MDS1116469.1"/>
    <property type="molecule type" value="Genomic_DNA"/>
</dbReference>
<dbReference type="Pfam" id="PF13561">
    <property type="entry name" value="adh_short_C2"/>
    <property type="match status" value="1"/>
</dbReference>
<reference evidence="3 4" key="1">
    <citation type="submission" date="2023-08" db="EMBL/GenBank/DDBJ databases">
        <title>Bioegradation of LLDPE and BLDPE plastic by marine bacteria from coast plastic debris.</title>
        <authorList>
            <person name="Rong Z."/>
        </authorList>
    </citation>
    <scope>NUCLEOTIDE SEQUENCE [LARGE SCALE GENOMIC DNA]</scope>
    <source>
        <strain evidence="3 4">Z-2</strain>
    </source>
</reference>
<dbReference type="InterPro" id="IPR036291">
    <property type="entry name" value="NAD(P)-bd_dom_sf"/>
</dbReference>
<evidence type="ECO:0000313" key="4">
    <source>
        <dbReference type="Proteomes" id="UP001265083"/>
    </source>
</evidence>
<evidence type="ECO:0000313" key="3">
    <source>
        <dbReference type="EMBL" id="MDS1116469.1"/>
    </source>
</evidence>
<dbReference type="Gene3D" id="3.40.50.720">
    <property type="entry name" value="NAD(P)-binding Rossmann-like Domain"/>
    <property type="match status" value="1"/>
</dbReference>
<evidence type="ECO:0000256" key="2">
    <source>
        <dbReference type="ARBA" id="ARBA00023002"/>
    </source>
</evidence>
<dbReference type="InterPro" id="IPR002347">
    <property type="entry name" value="SDR_fam"/>
</dbReference>
<dbReference type="PANTHER" id="PTHR24321">
    <property type="entry name" value="DEHYDROGENASES, SHORT CHAIN"/>
    <property type="match status" value="1"/>
</dbReference>
<accession>A0ABU2GYC3</accession>
<keyword evidence="2" id="KW-0560">Oxidoreductase</keyword>
<comment type="similarity">
    <text evidence="1">Belongs to the short-chain dehydrogenases/reductases (SDR) family.</text>
</comment>
<dbReference type="PANTHER" id="PTHR24321:SF15">
    <property type="entry name" value="OXIDOREDUCTASE UCPA"/>
    <property type="match status" value="1"/>
</dbReference>
<dbReference type="Proteomes" id="UP001265083">
    <property type="component" value="Unassembled WGS sequence"/>
</dbReference>
<comment type="caution">
    <text evidence="3">The sequence shown here is derived from an EMBL/GenBank/DDBJ whole genome shotgun (WGS) entry which is preliminary data.</text>
</comment>
<dbReference type="PRINTS" id="PR00081">
    <property type="entry name" value="GDHRDH"/>
</dbReference>